<keyword evidence="11" id="KW-0788">Thiol protease</keyword>
<keyword evidence="5" id="KW-0879">Wnt signaling pathway</keyword>
<gene>
    <name evidence="17" type="ORF">NQ317_001058</name>
</gene>
<organism evidence="17 18">
    <name type="scientific">Molorchus minor</name>
    <dbReference type="NCBI Taxonomy" id="1323400"/>
    <lineage>
        <taxon>Eukaryota</taxon>
        <taxon>Metazoa</taxon>
        <taxon>Ecdysozoa</taxon>
        <taxon>Arthropoda</taxon>
        <taxon>Hexapoda</taxon>
        <taxon>Insecta</taxon>
        <taxon>Pterygota</taxon>
        <taxon>Neoptera</taxon>
        <taxon>Endopterygota</taxon>
        <taxon>Coleoptera</taxon>
        <taxon>Polyphaga</taxon>
        <taxon>Cucujiformia</taxon>
        <taxon>Chrysomeloidea</taxon>
        <taxon>Cerambycidae</taxon>
        <taxon>Lamiinae</taxon>
        <taxon>Monochamini</taxon>
        <taxon>Molorchus</taxon>
    </lineage>
</organism>
<evidence type="ECO:0000256" key="1">
    <source>
        <dbReference type="ARBA" id="ARBA00000707"/>
    </source>
</evidence>
<feature type="domain" description="OTU" evidence="16">
    <location>
        <begin position="405"/>
        <end position="563"/>
    </location>
</feature>
<dbReference type="PROSITE" id="PS50802">
    <property type="entry name" value="OTU"/>
    <property type="match status" value="1"/>
</dbReference>
<dbReference type="SUPFAM" id="SSF90209">
    <property type="entry name" value="Ran binding protein zinc finger-like"/>
    <property type="match status" value="2"/>
</dbReference>
<dbReference type="Gene3D" id="4.10.1060.10">
    <property type="entry name" value="Zinc finger, RanBP2-type"/>
    <property type="match status" value="2"/>
</dbReference>
<accession>A0ABQ9JQQ3</accession>
<evidence type="ECO:0000256" key="3">
    <source>
        <dbReference type="ARBA" id="ARBA00012759"/>
    </source>
</evidence>
<dbReference type="SMART" id="SM00547">
    <property type="entry name" value="ZnF_RBZ"/>
    <property type="match status" value="3"/>
</dbReference>
<evidence type="ECO:0000256" key="2">
    <source>
        <dbReference type="ARBA" id="ARBA00005865"/>
    </source>
</evidence>
<dbReference type="EC" id="3.4.19.12" evidence="3"/>
<feature type="region of interest" description="Disordered" evidence="14">
    <location>
        <begin position="112"/>
        <end position="136"/>
    </location>
</feature>
<comment type="caution">
    <text evidence="17">The sequence shown here is derived from an EMBL/GenBank/DDBJ whole genome shotgun (WGS) entry which is preliminary data.</text>
</comment>
<evidence type="ECO:0000259" key="15">
    <source>
        <dbReference type="PROSITE" id="PS50199"/>
    </source>
</evidence>
<dbReference type="Gene3D" id="1.25.40.560">
    <property type="match status" value="1"/>
</dbReference>
<evidence type="ECO:0000256" key="7">
    <source>
        <dbReference type="ARBA" id="ARBA00022737"/>
    </source>
</evidence>
<keyword evidence="6" id="KW-0479">Metal-binding</keyword>
<dbReference type="Pfam" id="PF18418">
    <property type="entry name" value="AnkUBD"/>
    <property type="match status" value="1"/>
</dbReference>
<dbReference type="PROSITE" id="PS50199">
    <property type="entry name" value="ZF_RANBP2_2"/>
    <property type="match status" value="2"/>
</dbReference>
<evidence type="ECO:0000256" key="5">
    <source>
        <dbReference type="ARBA" id="ARBA00022687"/>
    </source>
</evidence>
<comment type="similarity">
    <text evidence="2">Belongs to the peptidase C64 family.</text>
</comment>
<dbReference type="PANTHER" id="PTHR13367">
    <property type="entry name" value="UBIQUITIN THIOESTERASE"/>
    <property type="match status" value="1"/>
</dbReference>
<keyword evidence="4" id="KW-0645">Protease</keyword>
<keyword evidence="18" id="KW-1185">Reference proteome</keyword>
<evidence type="ECO:0000256" key="8">
    <source>
        <dbReference type="ARBA" id="ARBA00022771"/>
    </source>
</evidence>
<sequence>MSETGKKWACEYCTYENYPSSLKCTMCRGPKPFVSEDIYRLHGDKNADEKFSSMIGSAAGPLDNNKSKCPKLLTEPCTYLNSSNVCIYCGSPPLTANTLHEHIQPLRISQHSDLAQSLSQSRNSSPPASLTNLENTRRTSQGKWLCPMCTYENWPKSVKCAMCGTSNNQRSQASSLIMPSPDHNTEADTNQDDRFKDYILDSAQSQNNHENERKLRHLRRNADWNWLNACIGVIEGDPNPVEAYLSSGGDPARTLTASEVAILNRSSAFDIGHTLVHLAIRSHLKKAVSLEKFQREDLLAVLLSQIEGSGSGVKRVPSYVAPDIAADIRRHFATTIRLRKGNFPCNFVTEFPTFALPAEVDELPAPVQDQLFAELLDKDAQDQLESEPAVINWSLDITVRLGSRLYALWNRSAGDCLLDSVMQATWGVFDRDNMLRRALAESLGQGGHLFYPRWKEYESSHASFLQYSLEEGQWEEDWTSLLSLASQPGTSLEQLHVFALAHVLRRPIIVYGVKYVKSFRGEAIGYARFEGVYLPLLWEQSFCIRTPIALGYTRGHFSALVPMEPYSRIESRPAVQHSNITSDHMRSAFLPLMDRDRKLLPIHFLTESELGREEAILRQWLDVCETEGGILVAQQLVNKRPLLVAQMVEEWLNHYRRLSQMTSAPFVRPLPIQDYSSEGDTDDE</sequence>
<evidence type="ECO:0000256" key="12">
    <source>
        <dbReference type="ARBA" id="ARBA00022833"/>
    </source>
</evidence>
<keyword evidence="9" id="KW-0833">Ubl conjugation pathway</keyword>
<dbReference type="PANTHER" id="PTHR13367:SF28">
    <property type="entry name" value="UBIQUITIN THIOESTERASE ZRANB1"/>
    <property type="match status" value="1"/>
</dbReference>
<keyword evidence="7" id="KW-0677">Repeat</keyword>
<name>A0ABQ9JQQ3_9CUCU</name>
<evidence type="ECO:0000313" key="18">
    <source>
        <dbReference type="Proteomes" id="UP001162164"/>
    </source>
</evidence>
<feature type="domain" description="RanBP2-type" evidence="15">
    <location>
        <begin position="140"/>
        <end position="169"/>
    </location>
</feature>
<dbReference type="PROSITE" id="PS01358">
    <property type="entry name" value="ZF_RANBP2_1"/>
    <property type="match status" value="2"/>
</dbReference>
<feature type="domain" description="RanBP2-type" evidence="15">
    <location>
        <begin position="3"/>
        <end position="33"/>
    </location>
</feature>
<keyword evidence="12" id="KW-0862">Zinc</keyword>
<evidence type="ECO:0000256" key="14">
    <source>
        <dbReference type="SAM" id="MobiDB-lite"/>
    </source>
</evidence>
<proteinExistence type="inferred from homology"/>
<dbReference type="InterPro" id="IPR036443">
    <property type="entry name" value="Znf_RanBP2_sf"/>
</dbReference>
<dbReference type="InterPro" id="IPR003323">
    <property type="entry name" value="OTU_dom"/>
</dbReference>
<dbReference type="InterPro" id="IPR051346">
    <property type="entry name" value="OTU_Deubiquitinase"/>
</dbReference>
<evidence type="ECO:0000256" key="13">
    <source>
        <dbReference type="PROSITE-ProRule" id="PRU00322"/>
    </source>
</evidence>
<evidence type="ECO:0000256" key="11">
    <source>
        <dbReference type="ARBA" id="ARBA00022807"/>
    </source>
</evidence>
<dbReference type="Pfam" id="PF00641">
    <property type="entry name" value="Zn_ribbon_RanBP"/>
    <property type="match status" value="2"/>
</dbReference>
<dbReference type="InterPro" id="IPR041294">
    <property type="entry name" value="AnkUBD"/>
</dbReference>
<keyword evidence="10" id="KW-0378">Hydrolase</keyword>
<evidence type="ECO:0000313" key="17">
    <source>
        <dbReference type="EMBL" id="KAJ8980551.1"/>
    </source>
</evidence>
<dbReference type="EMBL" id="JAPWTJ010000253">
    <property type="protein sequence ID" value="KAJ8980551.1"/>
    <property type="molecule type" value="Genomic_DNA"/>
</dbReference>
<evidence type="ECO:0000259" key="16">
    <source>
        <dbReference type="PROSITE" id="PS50802"/>
    </source>
</evidence>
<evidence type="ECO:0000256" key="4">
    <source>
        <dbReference type="ARBA" id="ARBA00022670"/>
    </source>
</evidence>
<protein>
    <recommendedName>
        <fullName evidence="3">ubiquitinyl hydrolase 1</fullName>
        <ecNumber evidence="3">3.4.19.12</ecNumber>
    </recommendedName>
</protein>
<dbReference type="InterPro" id="IPR049768">
    <property type="entry name" value="ZRANB1_OTU"/>
</dbReference>
<evidence type="ECO:0000256" key="6">
    <source>
        <dbReference type="ARBA" id="ARBA00022723"/>
    </source>
</evidence>
<evidence type="ECO:0000256" key="9">
    <source>
        <dbReference type="ARBA" id="ARBA00022786"/>
    </source>
</evidence>
<keyword evidence="8 13" id="KW-0863">Zinc-finger</keyword>
<dbReference type="InterPro" id="IPR001876">
    <property type="entry name" value="Znf_RanBP2"/>
</dbReference>
<reference evidence="17" key="1">
    <citation type="journal article" date="2023" name="Insect Mol. Biol.">
        <title>Genome sequencing provides insights into the evolution of gene families encoding plant cell wall-degrading enzymes in longhorned beetles.</title>
        <authorList>
            <person name="Shin N.R."/>
            <person name="Okamura Y."/>
            <person name="Kirsch R."/>
            <person name="Pauchet Y."/>
        </authorList>
    </citation>
    <scope>NUCLEOTIDE SEQUENCE</scope>
    <source>
        <strain evidence="17">MMC_N1</strain>
    </source>
</reference>
<dbReference type="Proteomes" id="UP001162164">
    <property type="component" value="Unassembled WGS sequence"/>
</dbReference>
<dbReference type="CDD" id="cd22767">
    <property type="entry name" value="OTU_ZRANB1"/>
    <property type="match status" value="1"/>
</dbReference>
<comment type="catalytic activity">
    <reaction evidence="1">
        <text>Thiol-dependent hydrolysis of ester, thioester, amide, peptide and isopeptide bonds formed by the C-terminal Gly of ubiquitin (a 76-residue protein attached to proteins as an intracellular targeting signal).</text>
        <dbReference type="EC" id="3.4.19.12"/>
    </reaction>
</comment>
<dbReference type="Pfam" id="PF02338">
    <property type="entry name" value="OTU"/>
    <property type="match status" value="1"/>
</dbReference>
<evidence type="ECO:0000256" key="10">
    <source>
        <dbReference type="ARBA" id="ARBA00022801"/>
    </source>
</evidence>